<evidence type="ECO:0000313" key="3">
    <source>
        <dbReference type="EMBL" id="KAE9386341.1"/>
    </source>
</evidence>
<keyword evidence="1" id="KW-0175">Coiled coil</keyword>
<dbReference type="AlphaFoldDB" id="A0A6A4GKZ8"/>
<feature type="domain" description="F-box" evidence="2">
    <location>
        <begin position="81"/>
        <end position="137"/>
    </location>
</feature>
<dbReference type="Gene3D" id="3.80.10.10">
    <property type="entry name" value="Ribonuclease Inhibitor"/>
    <property type="match status" value="1"/>
</dbReference>
<dbReference type="InterPro" id="IPR032675">
    <property type="entry name" value="LRR_dom_sf"/>
</dbReference>
<dbReference type="SUPFAM" id="SSF52047">
    <property type="entry name" value="RNI-like"/>
    <property type="match status" value="1"/>
</dbReference>
<gene>
    <name evidence="3" type="ORF">BT96DRAFT_1026274</name>
</gene>
<sequence length="499" mass="56093">MREQTFRLRSNLDFVALLERLRCEHGPAVTDVTGILADVDKDLEDCEAEVGRLQSRIIALHNQHRLLEQYRTYLRSFRSPIRRLPNETVLRIFEYACGMNELTSKKLGDMPTLVISSVCSRWRSLVKTRPALWSFIRINMQLIPPNEFLILGLYLESSRQSPLCIELIGKPKTLELHHQTCGAGSRFRVLSTRSRTLQECSASVYIRVLPSQDLGEIQFPWKQLRLLSLERHPSGMKNVLHICDKLTELQFREVDAGPGSYELSSPPATASVLETLSLSVSQTSLSESLAEVVFSSMSCPSLTSLLLEARNEYRRAWPKEALHTFISRSSFHLTTLSIKFIALSDADLIDLLHRLPSLLHLTIDDSKQSLATTATTPSPITSRLIHSLHAFPHTKSASVSSALVRRLQTLDVTFSGSTAFDDGEFIEMVSSRWLPADSDAFGLQVHTANHLDSGIGTECLRSVVMRFRNRGVNDKVYSPSRHLEQAGMRVVIVDKSPES</sequence>
<dbReference type="OrthoDB" id="2872427at2759"/>
<accession>A0A6A4GKZ8</accession>
<dbReference type="Proteomes" id="UP000799118">
    <property type="component" value="Unassembled WGS sequence"/>
</dbReference>
<organism evidence="3 4">
    <name type="scientific">Gymnopus androsaceus JB14</name>
    <dbReference type="NCBI Taxonomy" id="1447944"/>
    <lineage>
        <taxon>Eukaryota</taxon>
        <taxon>Fungi</taxon>
        <taxon>Dikarya</taxon>
        <taxon>Basidiomycota</taxon>
        <taxon>Agaricomycotina</taxon>
        <taxon>Agaricomycetes</taxon>
        <taxon>Agaricomycetidae</taxon>
        <taxon>Agaricales</taxon>
        <taxon>Marasmiineae</taxon>
        <taxon>Omphalotaceae</taxon>
        <taxon>Gymnopus</taxon>
    </lineage>
</organism>
<dbReference type="EMBL" id="ML769889">
    <property type="protein sequence ID" value="KAE9386341.1"/>
    <property type="molecule type" value="Genomic_DNA"/>
</dbReference>
<evidence type="ECO:0000259" key="2">
    <source>
        <dbReference type="Pfam" id="PF12937"/>
    </source>
</evidence>
<dbReference type="Pfam" id="PF12937">
    <property type="entry name" value="F-box-like"/>
    <property type="match status" value="1"/>
</dbReference>
<name>A0A6A4GKZ8_9AGAR</name>
<evidence type="ECO:0000313" key="4">
    <source>
        <dbReference type="Proteomes" id="UP000799118"/>
    </source>
</evidence>
<dbReference type="InterPro" id="IPR001810">
    <property type="entry name" value="F-box_dom"/>
</dbReference>
<keyword evidence="4" id="KW-1185">Reference proteome</keyword>
<dbReference type="Gene3D" id="1.20.1280.50">
    <property type="match status" value="1"/>
</dbReference>
<proteinExistence type="predicted"/>
<feature type="coiled-coil region" evidence="1">
    <location>
        <begin position="36"/>
        <end position="63"/>
    </location>
</feature>
<reference evidence="3" key="1">
    <citation type="journal article" date="2019" name="Environ. Microbiol.">
        <title>Fungal ecological strategies reflected in gene transcription - a case study of two litter decomposers.</title>
        <authorList>
            <person name="Barbi F."/>
            <person name="Kohler A."/>
            <person name="Barry K."/>
            <person name="Baskaran P."/>
            <person name="Daum C."/>
            <person name="Fauchery L."/>
            <person name="Ihrmark K."/>
            <person name="Kuo A."/>
            <person name="LaButti K."/>
            <person name="Lipzen A."/>
            <person name="Morin E."/>
            <person name="Grigoriev I.V."/>
            <person name="Henrissat B."/>
            <person name="Lindahl B."/>
            <person name="Martin F."/>
        </authorList>
    </citation>
    <scope>NUCLEOTIDE SEQUENCE</scope>
    <source>
        <strain evidence="3">JB14</strain>
    </source>
</reference>
<protein>
    <recommendedName>
        <fullName evidence="2">F-box domain-containing protein</fullName>
    </recommendedName>
</protein>
<evidence type="ECO:0000256" key="1">
    <source>
        <dbReference type="SAM" id="Coils"/>
    </source>
</evidence>